<dbReference type="RefSeq" id="WP_097121427.1">
    <property type="nucleotide sequence ID" value="NZ_OCND01000003.1"/>
</dbReference>
<evidence type="ECO:0000313" key="2">
    <source>
        <dbReference type="EMBL" id="SOD54132.1"/>
    </source>
</evidence>
<proteinExistence type="predicted"/>
<dbReference type="SUPFAM" id="SSF47413">
    <property type="entry name" value="lambda repressor-like DNA-binding domains"/>
    <property type="match status" value="1"/>
</dbReference>
<dbReference type="Proteomes" id="UP000219374">
    <property type="component" value="Unassembled WGS sequence"/>
</dbReference>
<dbReference type="CDD" id="cd00093">
    <property type="entry name" value="HTH_XRE"/>
    <property type="match status" value="1"/>
</dbReference>
<dbReference type="InterPro" id="IPR001387">
    <property type="entry name" value="Cro/C1-type_HTH"/>
</dbReference>
<dbReference type="Gene3D" id="1.10.260.40">
    <property type="entry name" value="lambda repressor-like DNA-binding domains"/>
    <property type="match status" value="1"/>
</dbReference>
<organism evidence="2 3">
    <name type="scientific">Pseudoxanthomonas wuyuanensis</name>
    <dbReference type="NCBI Taxonomy" id="1073196"/>
    <lineage>
        <taxon>Bacteria</taxon>
        <taxon>Pseudomonadati</taxon>
        <taxon>Pseudomonadota</taxon>
        <taxon>Gammaproteobacteria</taxon>
        <taxon>Lysobacterales</taxon>
        <taxon>Lysobacteraceae</taxon>
        <taxon>Pseudoxanthomonas</taxon>
    </lineage>
</organism>
<dbReference type="PANTHER" id="PTHR35010">
    <property type="entry name" value="BLL4672 PROTEIN-RELATED"/>
    <property type="match status" value="1"/>
</dbReference>
<dbReference type="OrthoDB" id="2959414at2"/>
<keyword evidence="2" id="KW-0238">DNA-binding</keyword>
<feature type="domain" description="HTH cro/C1-type" evidence="1">
    <location>
        <begin position="11"/>
        <end position="65"/>
    </location>
</feature>
<keyword evidence="3" id="KW-1185">Reference proteome</keyword>
<dbReference type="PROSITE" id="PS50943">
    <property type="entry name" value="HTH_CROC1"/>
    <property type="match status" value="1"/>
</dbReference>
<evidence type="ECO:0000313" key="3">
    <source>
        <dbReference type="Proteomes" id="UP000219374"/>
    </source>
</evidence>
<dbReference type="EMBL" id="OCND01000003">
    <property type="protein sequence ID" value="SOD54132.1"/>
    <property type="molecule type" value="Genomic_DNA"/>
</dbReference>
<dbReference type="PANTHER" id="PTHR35010:SF4">
    <property type="entry name" value="BLL5781 PROTEIN"/>
    <property type="match status" value="1"/>
</dbReference>
<gene>
    <name evidence="2" type="ORF">SAMN06296416_103103</name>
</gene>
<dbReference type="Gene3D" id="3.30.450.180">
    <property type="match status" value="1"/>
</dbReference>
<dbReference type="InterPro" id="IPR041413">
    <property type="entry name" value="MLTR_LBD"/>
</dbReference>
<accession>A0A286D659</accession>
<sequence length="266" mass="29468">MQRQATTGELLRDWRQRRRMTQLDLADSAGVSTRHVSFIETGRSLPSRSMLLKLGALLDVPLRERNTLMISAGYAPMYREHRLDEAEMSAAREAIERLLSAHEPYPALAVDRHWQLVTANRAAQALLAGLPESLLQPPLNVLRVSLHPQGLASRIDNLPEWRAHVFERLRHQYATTTDPQLAQLLAELQAYPGGEAPMAADARAAGGIVVPLRLRLDRTQVLSFLSTTTVFGTPRDITLAELAIESFFPADAQTAALLRAMAEPGD</sequence>
<dbReference type="Pfam" id="PF01381">
    <property type="entry name" value="HTH_3"/>
    <property type="match status" value="1"/>
</dbReference>
<dbReference type="InterPro" id="IPR010982">
    <property type="entry name" value="Lambda_DNA-bd_dom_sf"/>
</dbReference>
<evidence type="ECO:0000259" key="1">
    <source>
        <dbReference type="PROSITE" id="PS50943"/>
    </source>
</evidence>
<dbReference type="GO" id="GO:0003677">
    <property type="term" value="F:DNA binding"/>
    <property type="evidence" value="ECO:0007669"/>
    <property type="project" value="UniProtKB-KW"/>
</dbReference>
<protein>
    <submittedName>
        <fullName evidence="2">DNA-binding transcriptional regulator, XRE-family HTH domain</fullName>
    </submittedName>
</protein>
<name>A0A286D659_9GAMM</name>
<reference evidence="2 3" key="1">
    <citation type="submission" date="2017-09" db="EMBL/GenBank/DDBJ databases">
        <authorList>
            <person name="Ehlers B."/>
            <person name="Leendertz F.H."/>
        </authorList>
    </citation>
    <scope>NUCLEOTIDE SEQUENCE [LARGE SCALE GENOMIC DNA]</scope>
    <source>
        <strain evidence="2 3">CGMCC 1.10978</strain>
    </source>
</reference>
<dbReference type="SMART" id="SM00530">
    <property type="entry name" value="HTH_XRE"/>
    <property type="match status" value="1"/>
</dbReference>
<dbReference type="Pfam" id="PF17765">
    <property type="entry name" value="MLTR_LBD"/>
    <property type="match status" value="1"/>
</dbReference>
<dbReference type="AlphaFoldDB" id="A0A286D659"/>